<organism evidence="2 3">
    <name type="scientific">candidate division MSBL1 archaeon SCGC-AAA259I14</name>
    <dbReference type="NCBI Taxonomy" id="1698268"/>
    <lineage>
        <taxon>Archaea</taxon>
        <taxon>Methanobacteriati</taxon>
        <taxon>Methanobacteriota</taxon>
        <taxon>candidate division MSBL1</taxon>
    </lineage>
</organism>
<dbReference type="Proteomes" id="UP000070414">
    <property type="component" value="Unassembled WGS sequence"/>
</dbReference>
<name>A0A133URC7_9EURY</name>
<keyword evidence="3" id="KW-1185">Reference proteome</keyword>
<gene>
    <name evidence="2" type="ORF">AKJ38_02815</name>
</gene>
<protein>
    <submittedName>
        <fullName evidence="2">Uncharacterized protein</fullName>
    </submittedName>
</protein>
<keyword evidence="1" id="KW-0175">Coiled coil</keyword>
<reference evidence="2 3" key="1">
    <citation type="journal article" date="2016" name="Sci. Rep.">
        <title>Metabolic traits of an uncultured archaeal lineage -MSBL1- from brine pools of the Red Sea.</title>
        <authorList>
            <person name="Mwirichia R."/>
            <person name="Alam I."/>
            <person name="Rashid M."/>
            <person name="Vinu M."/>
            <person name="Ba-Alawi W."/>
            <person name="Anthony Kamau A."/>
            <person name="Kamanda Ngugi D."/>
            <person name="Goker M."/>
            <person name="Klenk H.P."/>
            <person name="Bajic V."/>
            <person name="Stingl U."/>
        </authorList>
    </citation>
    <scope>NUCLEOTIDE SEQUENCE [LARGE SCALE GENOMIC DNA]</scope>
    <source>
        <strain evidence="2">SCGC-AAA259I14</strain>
    </source>
</reference>
<evidence type="ECO:0000313" key="2">
    <source>
        <dbReference type="EMBL" id="KXA96699.1"/>
    </source>
</evidence>
<sequence length="129" mass="15740">MCPRESNQERQSLKISLPKPLIERLKEDRDDVEKYIESLIEKDYNKSSSFESELDLKGESEEDRRLARAMKKEAERQDKIKEAMFQFLKKYRDEEWIEYILDTRGEKTLEEEARKLVQKKPRRMVRVRR</sequence>
<feature type="coiled-coil region" evidence="1">
    <location>
        <begin position="22"/>
        <end position="77"/>
    </location>
</feature>
<proteinExistence type="predicted"/>
<comment type="caution">
    <text evidence="2">The sequence shown here is derived from an EMBL/GenBank/DDBJ whole genome shotgun (WGS) entry which is preliminary data.</text>
</comment>
<dbReference type="AlphaFoldDB" id="A0A133URC7"/>
<accession>A0A133URC7</accession>
<evidence type="ECO:0000256" key="1">
    <source>
        <dbReference type="SAM" id="Coils"/>
    </source>
</evidence>
<dbReference type="EMBL" id="LHXS01000048">
    <property type="protein sequence ID" value="KXA96699.1"/>
    <property type="molecule type" value="Genomic_DNA"/>
</dbReference>
<evidence type="ECO:0000313" key="3">
    <source>
        <dbReference type="Proteomes" id="UP000070414"/>
    </source>
</evidence>